<comment type="caution">
    <text evidence="1">The sequence shown here is derived from an EMBL/GenBank/DDBJ whole genome shotgun (WGS) entry which is preliminary data.</text>
</comment>
<dbReference type="Proteomes" id="UP001208888">
    <property type="component" value="Unassembled WGS sequence"/>
</dbReference>
<gene>
    <name evidence="1" type="ORF">NB703_000513</name>
</gene>
<dbReference type="AlphaFoldDB" id="A0AAJ1FSG2"/>
<evidence type="ECO:0000313" key="2">
    <source>
        <dbReference type="Proteomes" id="UP001208888"/>
    </source>
</evidence>
<dbReference type="EMBL" id="JANFVX010000001">
    <property type="protein sequence ID" value="MCW0342420.1"/>
    <property type="molecule type" value="Genomic_DNA"/>
</dbReference>
<dbReference type="PROSITE" id="PS51257">
    <property type="entry name" value="PROKAR_LIPOPROTEIN"/>
    <property type="match status" value="1"/>
</dbReference>
<reference evidence="1" key="1">
    <citation type="submission" date="2022-06" db="EMBL/GenBank/DDBJ databases">
        <title>Dynamics of rice microbiomes reveals core vertical transmitted seed endophytes.</title>
        <authorList>
            <person name="Liao K."/>
            <person name="Zhang X."/>
        </authorList>
    </citation>
    <scope>NUCLEOTIDE SEQUENCE</scope>
    <source>
        <strain evidence="1">JT1-17</strain>
    </source>
</reference>
<accession>A0AAJ1FSG2</accession>
<proteinExistence type="predicted"/>
<evidence type="ECO:0000313" key="1">
    <source>
        <dbReference type="EMBL" id="MCW0342420.1"/>
    </source>
</evidence>
<organism evidence="1 2">
    <name type="scientific">Pantoea ananas</name>
    <name type="common">Erwinia uredovora</name>
    <dbReference type="NCBI Taxonomy" id="553"/>
    <lineage>
        <taxon>Bacteria</taxon>
        <taxon>Pseudomonadati</taxon>
        <taxon>Pseudomonadota</taxon>
        <taxon>Gammaproteobacteria</taxon>
        <taxon>Enterobacterales</taxon>
        <taxon>Erwiniaceae</taxon>
        <taxon>Pantoea</taxon>
    </lineage>
</organism>
<name>A0AAJ1FSG2_PANAN</name>
<protein>
    <submittedName>
        <fullName evidence="1">Uncharacterized protein</fullName>
    </submittedName>
</protein>
<sequence>MRDRQNGWRICHLAAPIGPTNMAISACLLQIFNPLLTLGNSYCTIFNVM</sequence>